<dbReference type="GO" id="GO:0005634">
    <property type="term" value="C:nucleus"/>
    <property type="evidence" value="ECO:0007669"/>
    <property type="project" value="UniProtKB-SubCell"/>
</dbReference>
<evidence type="ECO:0000256" key="1">
    <source>
        <dbReference type="ARBA" id="ARBA00004123"/>
    </source>
</evidence>
<dbReference type="SUPFAM" id="SSF52172">
    <property type="entry name" value="CheY-like"/>
    <property type="match status" value="1"/>
</dbReference>
<dbReference type="PROSITE" id="PS50110">
    <property type="entry name" value="RESPONSE_REGULATORY"/>
    <property type="match status" value="1"/>
</dbReference>
<protein>
    <recommendedName>
        <fullName evidence="11">Two-component response regulator</fullName>
    </recommendedName>
</protein>
<dbReference type="InterPro" id="IPR044841">
    <property type="entry name" value="LUX/BOA-like"/>
</dbReference>
<comment type="caution">
    <text evidence="9">The sequence shown here is derived from an EMBL/GenBank/DDBJ whole genome shotgun (WGS) entry which is preliminary data.</text>
</comment>
<dbReference type="SUPFAM" id="SSF46689">
    <property type="entry name" value="Homeodomain-like"/>
    <property type="match status" value="1"/>
</dbReference>
<dbReference type="EMBL" id="JAVYJV010000002">
    <property type="protein sequence ID" value="KAK4377298.1"/>
    <property type="molecule type" value="Genomic_DNA"/>
</dbReference>
<evidence type="ECO:0000256" key="5">
    <source>
        <dbReference type="PROSITE-ProRule" id="PRU00169"/>
    </source>
</evidence>
<dbReference type="InterPro" id="IPR009057">
    <property type="entry name" value="Homeodomain-like_sf"/>
</dbReference>
<dbReference type="NCBIfam" id="TIGR01557">
    <property type="entry name" value="myb_SHAQKYF"/>
    <property type="match status" value="1"/>
</dbReference>
<keyword evidence="10" id="KW-1185">Reference proteome</keyword>
<feature type="domain" description="HTH myb-type" evidence="8">
    <location>
        <begin position="298"/>
        <end position="350"/>
    </location>
</feature>
<dbReference type="PROSITE" id="PS51294">
    <property type="entry name" value="HTH_MYB"/>
    <property type="match status" value="1"/>
</dbReference>
<dbReference type="InterPro" id="IPR001789">
    <property type="entry name" value="Sig_transdc_resp-reg_receiver"/>
</dbReference>
<accession>A0AAE1SX28</accession>
<evidence type="ECO:0000313" key="9">
    <source>
        <dbReference type="EMBL" id="KAK4377298.1"/>
    </source>
</evidence>
<evidence type="ECO:0008006" key="11">
    <source>
        <dbReference type="Google" id="ProtNLM"/>
    </source>
</evidence>
<evidence type="ECO:0000256" key="3">
    <source>
        <dbReference type="ARBA" id="ARBA00023163"/>
    </source>
</evidence>
<evidence type="ECO:0000256" key="4">
    <source>
        <dbReference type="ARBA" id="ARBA00023242"/>
    </source>
</evidence>
<evidence type="ECO:0000259" key="7">
    <source>
        <dbReference type="PROSITE" id="PS50110"/>
    </source>
</evidence>
<dbReference type="InterPro" id="IPR006447">
    <property type="entry name" value="Myb_dom_plants"/>
</dbReference>
<reference evidence="9" key="1">
    <citation type="submission" date="2023-12" db="EMBL/GenBank/DDBJ databases">
        <title>Genome assembly of Anisodus tanguticus.</title>
        <authorList>
            <person name="Wang Y.-J."/>
        </authorList>
    </citation>
    <scope>NUCLEOTIDE SEQUENCE</scope>
    <source>
        <strain evidence="9">KB-2021</strain>
        <tissue evidence="9">Leaf</tissue>
    </source>
</reference>
<evidence type="ECO:0000256" key="6">
    <source>
        <dbReference type="SAM" id="MobiDB-lite"/>
    </source>
</evidence>
<comment type="subcellular location">
    <subcellularLocation>
        <location evidence="1">Nucleus</location>
    </subcellularLocation>
</comment>
<name>A0AAE1SX28_9SOLA</name>
<dbReference type="GO" id="GO:0000160">
    <property type="term" value="P:phosphorelay signal transduction system"/>
    <property type="evidence" value="ECO:0007669"/>
    <property type="project" value="InterPro"/>
</dbReference>
<dbReference type="InterPro" id="IPR017930">
    <property type="entry name" value="Myb_dom"/>
</dbReference>
<feature type="region of interest" description="Disordered" evidence="6">
    <location>
        <begin position="602"/>
        <end position="623"/>
    </location>
</feature>
<feature type="domain" description="Response regulatory" evidence="7">
    <location>
        <begin position="81"/>
        <end position="195"/>
    </location>
</feature>
<dbReference type="GO" id="GO:0003677">
    <property type="term" value="F:DNA binding"/>
    <property type="evidence" value="ECO:0007669"/>
    <property type="project" value="InterPro"/>
</dbReference>
<sequence>MWSALGVSEQRGSDWKGSNWARLLIFWSSFDHGKETIIAAENKHVVPGDRESSKVEENSQTVEGMSNLMAAPYYDMRKEVRVMLVEHDKKCVTQMVDLLKSYSYKVMTVDRASTAMKFLSKGKEKVDVMIVNVHLPDLHSFQLLSQAIALDIVSLFICDEHNELLANKALNDGAYLYLKNSLDETIVKYLWQFVLREKIQREKARKQLEGNGDKMNVGDDDGIDNNNIVEDTEKAGEKNISNAEEQSNNIHEAENEVISNELYKLRRKRGRKITKEISEGESKSSAINETVRRKVCTKWTVDLHAKFMKVVQQLGEGRCYPKEIRKVMNVPGLTRMQVSSHLQKCRINNWRAPKERKSCRRRSGQKFSSGYQQRRRFRKYGTMPHIQTNIPMQQQQRNPDQTQRDPEFLFPTLNTSNIFARGETSTLQQLDCSQLQVQPHYLRIDNPFNNLFLSDQSNAGDGLGQQYGSLFEMLDLQGLQDPIIGSTNYRFGQTFNSGDHHTQNDYNLDLNAAHVTTYLGRAIMSSTNMGNAIIDELGVVNANFKQYIGDPNMSDPSNIIATSHAGDTKGSDSTERKNCDAYFDYNNMDYLFQNLGPPSANLPNEHGSKFDQVYSDDQVSASI</sequence>
<feature type="region of interest" description="Disordered" evidence="6">
    <location>
        <begin position="354"/>
        <end position="374"/>
    </location>
</feature>
<evidence type="ECO:0000313" key="10">
    <source>
        <dbReference type="Proteomes" id="UP001291623"/>
    </source>
</evidence>
<proteinExistence type="predicted"/>
<organism evidence="9 10">
    <name type="scientific">Anisodus tanguticus</name>
    <dbReference type="NCBI Taxonomy" id="243964"/>
    <lineage>
        <taxon>Eukaryota</taxon>
        <taxon>Viridiplantae</taxon>
        <taxon>Streptophyta</taxon>
        <taxon>Embryophyta</taxon>
        <taxon>Tracheophyta</taxon>
        <taxon>Spermatophyta</taxon>
        <taxon>Magnoliopsida</taxon>
        <taxon>eudicotyledons</taxon>
        <taxon>Gunneridae</taxon>
        <taxon>Pentapetalae</taxon>
        <taxon>asterids</taxon>
        <taxon>lamiids</taxon>
        <taxon>Solanales</taxon>
        <taxon>Solanaceae</taxon>
        <taxon>Solanoideae</taxon>
        <taxon>Hyoscyameae</taxon>
        <taxon>Anisodus</taxon>
    </lineage>
</organism>
<keyword evidence="4" id="KW-0539">Nucleus</keyword>
<dbReference type="PANTHER" id="PTHR31442:SF38">
    <property type="entry name" value="TRANSCRIPTION FACTOR"/>
    <property type="match status" value="1"/>
</dbReference>
<comment type="caution">
    <text evidence="5">Lacks conserved residue(s) required for the propagation of feature annotation.</text>
</comment>
<dbReference type="AlphaFoldDB" id="A0AAE1SX28"/>
<dbReference type="Proteomes" id="UP001291623">
    <property type="component" value="Unassembled WGS sequence"/>
</dbReference>
<keyword evidence="3" id="KW-0804">Transcription</keyword>
<dbReference type="Gene3D" id="3.40.50.2300">
    <property type="match status" value="1"/>
</dbReference>
<keyword evidence="2" id="KW-0805">Transcription regulation</keyword>
<dbReference type="InterPro" id="IPR011006">
    <property type="entry name" value="CheY-like_superfamily"/>
</dbReference>
<dbReference type="PANTHER" id="PTHR31442">
    <property type="entry name" value="HOMEODOMAIN-LIKE SUPERFAMILY PROTEIN-RELATED"/>
    <property type="match status" value="1"/>
</dbReference>
<gene>
    <name evidence="9" type="ORF">RND71_003594</name>
</gene>
<dbReference type="Gene3D" id="1.10.10.60">
    <property type="entry name" value="Homeodomain-like"/>
    <property type="match status" value="1"/>
</dbReference>
<evidence type="ECO:0000256" key="2">
    <source>
        <dbReference type="ARBA" id="ARBA00023015"/>
    </source>
</evidence>
<dbReference type="GO" id="GO:0003700">
    <property type="term" value="F:DNA-binding transcription factor activity"/>
    <property type="evidence" value="ECO:0007669"/>
    <property type="project" value="InterPro"/>
</dbReference>
<evidence type="ECO:0000259" key="8">
    <source>
        <dbReference type="PROSITE" id="PS51294"/>
    </source>
</evidence>